<keyword evidence="3" id="KW-0418">Kinase</keyword>
<dbReference type="Gene3D" id="3.30.565.10">
    <property type="entry name" value="Histidine kinase-like ATPase, C-terminal domain"/>
    <property type="match status" value="1"/>
</dbReference>
<sequence length="340" mass="39067">MIKIFGRDITLLQAQLAVWLIIALATFSSYLQTADPVWAAYSAGINLLCAAAIIYGNASWLMPRLLHKGRKVAYALAVLALLTLVCFIRVTARYHMLRLLVPDAKDQSTPIQLYTLFAVSSLTTYLFSVIFRLAMDYFTVRKEQERLRQYTAEVELDLLKAQVQPHFLFNTLNNIYFVAQRQSPETAELLAKLSNIMRYFVDQAHEKAIRLKTDIQFILDYIDLEKMRMHRPLRTNIRVDGEPGQIKIPPMLMVPLIENVFKHGINKRSDNNLLELHIQVLPASLEINVRNRLMNERLPDRAGSGLKNLRARLQLLYGSSFRLTAMETGDYYSVHLMIPL</sequence>
<gene>
    <name evidence="3" type="ORF">WJU22_23335</name>
</gene>
<dbReference type="InterPro" id="IPR010559">
    <property type="entry name" value="Sig_transdc_His_kin_internal"/>
</dbReference>
<evidence type="ECO:0000313" key="4">
    <source>
        <dbReference type="Proteomes" id="UP001449657"/>
    </source>
</evidence>
<dbReference type="InterPro" id="IPR036890">
    <property type="entry name" value="HATPase_C_sf"/>
</dbReference>
<dbReference type="EMBL" id="CP150096">
    <property type="protein sequence ID" value="WZN45837.1"/>
    <property type="molecule type" value="Genomic_DNA"/>
</dbReference>
<keyword evidence="1" id="KW-0812">Transmembrane</keyword>
<protein>
    <submittedName>
        <fullName evidence="3">Histidine kinase</fullName>
    </submittedName>
</protein>
<proteinExistence type="predicted"/>
<organism evidence="3 4">
    <name type="scientific">Chitinophaga caseinilytica</name>
    <dbReference type="NCBI Taxonomy" id="2267521"/>
    <lineage>
        <taxon>Bacteria</taxon>
        <taxon>Pseudomonadati</taxon>
        <taxon>Bacteroidota</taxon>
        <taxon>Chitinophagia</taxon>
        <taxon>Chitinophagales</taxon>
        <taxon>Chitinophagaceae</taxon>
        <taxon>Chitinophaga</taxon>
    </lineage>
</organism>
<feature type="transmembrane region" description="Helical" evidence="1">
    <location>
        <begin position="111"/>
        <end position="134"/>
    </location>
</feature>
<feature type="transmembrane region" description="Helical" evidence="1">
    <location>
        <begin position="12"/>
        <end position="32"/>
    </location>
</feature>
<dbReference type="GO" id="GO:0016301">
    <property type="term" value="F:kinase activity"/>
    <property type="evidence" value="ECO:0007669"/>
    <property type="project" value="UniProtKB-KW"/>
</dbReference>
<dbReference type="Pfam" id="PF06580">
    <property type="entry name" value="His_kinase"/>
    <property type="match status" value="1"/>
</dbReference>
<reference evidence="3 4" key="1">
    <citation type="submission" date="2024-03" db="EMBL/GenBank/DDBJ databases">
        <title>Chitinophaga caseinilytica sp. nov., a casein hydrolysing bacterium isolated from forest soil.</title>
        <authorList>
            <person name="Lee D.S."/>
            <person name="Han D.M."/>
            <person name="Baek J.H."/>
            <person name="Choi D.G."/>
            <person name="Jeon J.H."/>
            <person name="Jeon C.O."/>
        </authorList>
    </citation>
    <scope>NUCLEOTIDE SEQUENCE [LARGE SCALE GENOMIC DNA]</scope>
    <source>
        <strain evidence="3 4">KACC 19118</strain>
    </source>
</reference>
<feature type="transmembrane region" description="Helical" evidence="1">
    <location>
        <begin position="38"/>
        <end position="60"/>
    </location>
</feature>
<accession>A0ABZ2Z2P5</accession>
<keyword evidence="4" id="KW-1185">Reference proteome</keyword>
<keyword evidence="1" id="KW-0472">Membrane</keyword>
<evidence type="ECO:0000313" key="3">
    <source>
        <dbReference type="EMBL" id="WZN45837.1"/>
    </source>
</evidence>
<dbReference type="PANTHER" id="PTHR34220">
    <property type="entry name" value="SENSOR HISTIDINE KINASE YPDA"/>
    <property type="match status" value="1"/>
</dbReference>
<keyword evidence="3" id="KW-0808">Transferase</keyword>
<dbReference type="PANTHER" id="PTHR34220:SF7">
    <property type="entry name" value="SENSOR HISTIDINE KINASE YPDA"/>
    <property type="match status" value="1"/>
</dbReference>
<name>A0ABZ2Z2P5_9BACT</name>
<keyword evidence="1" id="KW-1133">Transmembrane helix</keyword>
<evidence type="ECO:0000256" key="1">
    <source>
        <dbReference type="SAM" id="Phobius"/>
    </source>
</evidence>
<dbReference type="Proteomes" id="UP001449657">
    <property type="component" value="Chromosome"/>
</dbReference>
<evidence type="ECO:0000259" key="2">
    <source>
        <dbReference type="Pfam" id="PF06580"/>
    </source>
</evidence>
<dbReference type="InterPro" id="IPR050640">
    <property type="entry name" value="Bact_2-comp_sensor_kinase"/>
</dbReference>
<dbReference type="RefSeq" id="WP_341840581.1">
    <property type="nucleotide sequence ID" value="NZ_CP149792.1"/>
</dbReference>
<feature type="domain" description="Signal transduction histidine kinase internal region" evidence="2">
    <location>
        <begin position="155"/>
        <end position="231"/>
    </location>
</feature>
<feature type="transmembrane region" description="Helical" evidence="1">
    <location>
        <begin position="72"/>
        <end position="91"/>
    </location>
</feature>